<dbReference type="EMBL" id="CP053587">
    <property type="protein sequence ID" value="WNZ26906.1"/>
    <property type="molecule type" value="Genomic_DNA"/>
</dbReference>
<evidence type="ECO:0000313" key="1">
    <source>
        <dbReference type="EMBL" id="WNZ26906.1"/>
    </source>
</evidence>
<proteinExistence type="predicted"/>
<organism evidence="1">
    <name type="scientific">Leptolyngbya sp. NK1-12</name>
    <dbReference type="NCBI Taxonomy" id="2547451"/>
    <lineage>
        <taxon>Bacteria</taxon>
        <taxon>Bacillati</taxon>
        <taxon>Cyanobacteriota</taxon>
        <taxon>Cyanophyceae</taxon>
        <taxon>Leptolyngbyales</taxon>
        <taxon>Leptolyngbyaceae</taxon>
        <taxon>Leptolyngbya group</taxon>
        <taxon>Leptolyngbya</taxon>
    </lineage>
</organism>
<evidence type="ECO:0000313" key="2">
    <source>
        <dbReference type="EMBL" id="WNZ27881.1"/>
    </source>
</evidence>
<name>A0AA96WQ90_9CYAN</name>
<dbReference type="EMBL" id="CP053587">
    <property type="protein sequence ID" value="WNZ27881.1"/>
    <property type="molecule type" value="Genomic_DNA"/>
</dbReference>
<dbReference type="AlphaFoldDB" id="A0AA96WQ90"/>
<reference evidence="1" key="1">
    <citation type="submission" date="2020-05" db="EMBL/GenBank/DDBJ databases">
        <authorList>
            <person name="Zhu T."/>
            <person name="Keshari N."/>
            <person name="Lu X."/>
        </authorList>
    </citation>
    <scope>NUCLEOTIDE SEQUENCE</scope>
    <source>
        <strain evidence="1">NK1-12</strain>
    </source>
</reference>
<dbReference type="RefSeq" id="WP_316436401.1">
    <property type="nucleotide sequence ID" value="NZ_CP053587.1"/>
</dbReference>
<protein>
    <submittedName>
        <fullName evidence="1">Uncharacterized protein</fullName>
    </submittedName>
</protein>
<gene>
    <name evidence="1" type="ORF">HJG54_28685</name>
    <name evidence="2" type="ORF">HJG54_34215</name>
</gene>
<accession>A0AA96WQ90</accession>
<sequence>MSNLETRCRLLEKCIEEFEAEKLSIHALINRLQRILDNIDNQKVWVDAFRSEWWTLEQVYAVARDRGETSLSWESRTLVHEAIHNMKRLLKQANSFEE</sequence>